<dbReference type="InterPro" id="IPR007219">
    <property type="entry name" value="XnlR_reg_dom"/>
</dbReference>
<organism evidence="9 10">
    <name type="scientific">Eremothecium cymbalariae (strain CBS 270.75 / DBVPG 7215 / KCTC 17166 / NRRL Y-17582)</name>
    <name type="common">Yeast</name>
    <dbReference type="NCBI Taxonomy" id="931890"/>
    <lineage>
        <taxon>Eukaryota</taxon>
        <taxon>Fungi</taxon>
        <taxon>Dikarya</taxon>
        <taxon>Ascomycota</taxon>
        <taxon>Saccharomycotina</taxon>
        <taxon>Saccharomycetes</taxon>
        <taxon>Saccharomycetales</taxon>
        <taxon>Saccharomycetaceae</taxon>
        <taxon>Eremothecium</taxon>
    </lineage>
</organism>
<dbReference type="PANTHER" id="PTHR46910:SF37">
    <property type="entry name" value="ZN(II)2CYS6 TRANSCRIPTION FACTOR (EUROFUNG)"/>
    <property type="match status" value="1"/>
</dbReference>
<dbReference type="eggNOG" id="ENOG502SATP">
    <property type="taxonomic scope" value="Eukaryota"/>
</dbReference>
<dbReference type="RefSeq" id="XP_003647212.1">
    <property type="nucleotide sequence ID" value="XM_003647164.1"/>
</dbReference>
<keyword evidence="6" id="KW-0539">Nucleus</keyword>
<dbReference type="Proteomes" id="UP000006790">
    <property type="component" value="Chromosome 5"/>
</dbReference>
<dbReference type="SMART" id="SM00906">
    <property type="entry name" value="Fungal_trans"/>
    <property type="match status" value="1"/>
</dbReference>
<dbReference type="Pfam" id="PF04082">
    <property type="entry name" value="Fungal_trans"/>
    <property type="match status" value="1"/>
</dbReference>
<dbReference type="InterPro" id="IPR050987">
    <property type="entry name" value="AtrR-like"/>
</dbReference>
<evidence type="ECO:0000256" key="7">
    <source>
        <dbReference type="SAM" id="MobiDB-lite"/>
    </source>
</evidence>
<name>I6NEA3_ERECY</name>
<evidence type="ECO:0000256" key="1">
    <source>
        <dbReference type="ARBA" id="ARBA00004123"/>
    </source>
</evidence>
<dbReference type="STRING" id="931890.I6NEA3"/>
<evidence type="ECO:0000256" key="5">
    <source>
        <dbReference type="ARBA" id="ARBA00023163"/>
    </source>
</evidence>
<gene>
    <name evidence="9" type="ordered locus">Ecym_5662</name>
</gene>
<dbReference type="CDD" id="cd12148">
    <property type="entry name" value="fungal_TF_MHR"/>
    <property type="match status" value="1"/>
</dbReference>
<dbReference type="GeneID" id="11468735"/>
<dbReference type="GO" id="GO:0005634">
    <property type="term" value="C:nucleus"/>
    <property type="evidence" value="ECO:0007669"/>
    <property type="project" value="UniProtKB-SubCell"/>
</dbReference>
<dbReference type="OMA" id="IMRSKPW"/>
<dbReference type="EMBL" id="CP002501">
    <property type="protein sequence ID" value="AET40395.1"/>
    <property type="molecule type" value="Genomic_DNA"/>
</dbReference>
<evidence type="ECO:0000256" key="6">
    <source>
        <dbReference type="ARBA" id="ARBA00023242"/>
    </source>
</evidence>
<keyword evidence="5" id="KW-0804">Transcription</keyword>
<dbReference type="GO" id="GO:0006351">
    <property type="term" value="P:DNA-templated transcription"/>
    <property type="evidence" value="ECO:0007669"/>
    <property type="project" value="InterPro"/>
</dbReference>
<dbReference type="GO" id="GO:0008270">
    <property type="term" value="F:zinc ion binding"/>
    <property type="evidence" value="ECO:0007669"/>
    <property type="project" value="InterPro"/>
</dbReference>
<dbReference type="GO" id="GO:0003700">
    <property type="term" value="F:DNA-binding transcription factor activity"/>
    <property type="evidence" value="ECO:0007669"/>
    <property type="project" value="InterPro"/>
</dbReference>
<feature type="region of interest" description="Disordered" evidence="7">
    <location>
        <begin position="33"/>
        <end position="63"/>
    </location>
</feature>
<dbReference type="HOGENOM" id="CLU_379898_0_0_1"/>
<protein>
    <recommendedName>
        <fullName evidence="8">Xylanolytic transcriptional activator regulatory domain-containing protein</fullName>
    </recommendedName>
</protein>
<comment type="subcellular location">
    <subcellularLocation>
        <location evidence="1">Nucleus</location>
    </subcellularLocation>
</comment>
<dbReference type="GO" id="GO:0003677">
    <property type="term" value="F:DNA binding"/>
    <property type="evidence" value="ECO:0007669"/>
    <property type="project" value="UniProtKB-KW"/>
</dbReference>
<keyword evidence="4" id="KW-0238">DNA-binding</keyword>
<keyword evidence="3" id="KW-0805">Transcription regulation</keyword>
<dbReference type="AlphaFoldDB" id="I6NEA3"/>
<evidence type="ECO:0000256" key="2">
    <source>
        <dbReference type="ARBA" id="ARBA00022833"/>
    </source>
</evidence>
<dbReference type="KEGG" id="erc:Ecym_5662"/>
<reference evidence="9 10" key="1">
    <citation type="journal article" date="2011" name="G3 (Bethesda)">
        <title>Genome evolution in the Eremothecium clade of the Saccharomyces complex revealed by comparative genomics.</title>
        <authorList>
            <person name="Wendland J."/>
            <person name="Walther A."/>
        </authorList>
    </citation>
    <scope>NUCLEOTIDE SEQUENCE [LARGE SCALE GENOMIC DNA]</scope>
    <source>
        <strain evidence="10">CBS 270.75 / DBVPG 7215 / KCTC 17166 / NRRL Y-17582</strain>
    </source>
</reference>
<evidence type="ECO:0000259" key="8">
    <source>
        <dbReference type="SMART" id="SM00906"/>
    </source>
</evidence>
<evidence type="ECO:0000256" key="4">
    <source>
        <dbReference type="ARBA" id="ARBA00023125"/>
    </source>
</evidence>
<proteinExistence type="predicted"/>
<evidence type="ECO:0000256" key="3">
    <source>
        <dbReference type="ARBA" id="ARBA00023015"/>
    </source>
</evidence>
<dbReference type="OrthoDB" id="2399539at2759"/>
<keyword evidence="2" id="KW-0862">Zinc</keyword>
<keyword evidence="10" id="KW-1185">Reference proteome</keyword>
<accession>I6NEA3</accession>
<dbReference type="InParanoid" id="I6NEA3"/>
<dbReference type="PANTHER" id="PTHR46910">
    <property type="entry name" value="TRANSCRIPTION FACTOR PDR1"/>
    <property type="match status" value="1"/>
</dbReference>
<feature type="domain" description="Xylanolytic transcriptional activator regulatory" evidence="8">
    <location>
        <begin position="333"/>
        <end position="406"/>
    </location>
</feature>
<sequence>MSNKVEQFSKIVSKIERLEESIERIASKLYVDEKDSSGDGSRIRKRNWNGSNGSNQSKKRQKRAYRQLDVTSVYQEGRSSLGQISSLDMLAKVVLLREDDDRTEEQQDDFQDKEYSAEYVSELFPSPFANNNELPFVHHGSMNRFGIVSSYTLLSPKGLEFLKSKCLNSDVELGQLSEWYSTAFQSKSMANFAIPVSLRDLPAGDILEKLLKVYANSGAPIMSVLSCQLATEIYAKYVSQGMNDMKAAESMVLNVILALSCLIIRQGLIDDEQISIISLGLTPQEMKVYEDTFISNALYLTHRVTVIPDGLLSIQALLCLITYTCLSGAIHASYLLMCIMARLSQDMGLHTESLLHGLTPQQKYNRRSLWWLCRYFDLKLSVTLGKPPAIADFDSTTNIPSVNKKVDLLEMVILGSSKKYNNYDAEFADNIYQTILKTDGFLPVARHYIFRLCGITSRIYERLCNNTIHQTQTVQHKAIRKAIDELETFRLSLPKDLNPGQKFVGDITTAPHEHMSTKSIAWLIYEIQLNYLVNMMFVHRSLFKVETRLKSKGKIDYEPEYKSIESARDILNCVINMDSTFVTIIMRSKPWSFVLAFFDIFLYSITAQEDKDIIESDVKLLLQFHNKICEGLLIQPYSVGSYFFDIKLENGCDVLHVRNMLFIFKCLTSILRNTQEAKTGRKLFPSGEDKLLQCDPESHDLKNLIPSSNDIMNPFNYSNLGFEAPSEGFDF</sequence>
<evidence type="ECO:0000313" key="9">
    <source>
        <dbReference type="EMBL" id="AET40395.1"/>
    </source>
</evidence>
<evidence type="ECO:0000313" key="10">
    <source>
        <dbReference type="Proteomes" id="UP000006790"/>
    </source>
</evidence>